<gene>
    <name evidence="2" type="ORF">HMPREF9425_0804</name>
</gene>
<keyword evidence="3" id="KW-1185">Reference proteome</keyword>
<protein>
    <submittedName>
        <fullName evidence="2">Uncharacterized protein</fullName>
    </submittedName>
</protein>
<evidence type="ECO:0000256" key="1">
    <source>
        <dbReference type="SAM" id="MobiDB-lite"/>
    </source>
</evidence>
<comment type="caution">
    <text evidence="2">The sequence shown here is derived from an EMBL/GenBank/DDBJ whole genome shotgun (WGS) entry which is preliminary data.</text>
</comment>
<feature type="compositionally biased region" description="Low complexity" evidence="1">
    <location>
        <begin position="41"/>
        <end position="59"/>
    </location>
</feature>
<reference evidence="2 3" key="1">
    <citation type="submission" date="2011-01" db="EMBL/GenBank/DDBJ databases">
        <authorList>
            <person name="Muzny D."/>
            <person name="Qin X."/>
            <person name="Buhay C."/>
            <person name="Dugan-Rocha S."/>
            <person name="Ding Y."/>
            <person name="Chen G."/>
            <person name="Hawes A."/>
            <person name="Holder M."/>
            <person name="Jhangiani S."/>
            <person name="Johnson A."/>
            <person name="Khan Z."/>
            <person name="Li Z."/>
            <person name="Liu W."/>
            <person name="Liu X."/>
            <person name="Perez L."/>
            <person name="Shen H."/>
            <person name="Wang Q."/>
            <person name="Watt J."/>
            <person name="Xi L."/>
            <person name="Xin Y."/>
            <person name="Zhou J."/>
            <person name="Deng J."/>
            <person name="Jiang H."/>
            <person name="Liu Y."/>
            <person name="Qu J."/>
            <person name="Song X.-Z."/>
            <person name="Zhang L."/>
            <person name="Villasana D."/>
            <person name="Johnson A."/>
            <person name="Liu J."/>
            <person name="Liyanage D."/>
            <person name="Lorensuhewa L."/>
            <person name="Robinson T."/>
            <person name="Song A."/>
            <person name="Song B.-B."/>
            <person name="Dinh H."/>
            <person name="Thornton R."/>
            <person name="Coyle M."/>
            <person name="Francisco L."/>
            <person name="Jackson L."/>
            <person name="Javaid M."/>
            <person name="Korchina V."/>
            <person name="Kovar C."/>
            <person name="Mata R."/>
            <person name="Mathew T."/>
            <person name="Ngo R."/>
            <person name="Nguyen L."/>
            <person name="Nguyen N."/>
            <person name="Okwuonu G."/>
            <person name="Ongeri F."/>
            <person name="Pham C."/>
            <person name="Simmons D."/>
            <person name="Wilczek-Boney K."/>
            <person name="Hale W."/>
            <person name="Jakkamsetti A."/>
            <person name="Pham P."/>
            <person name="Ruth R."/>
            <person name="San Lucas F."/>
            <person name="Warren J."/>
            <person name="Zhang J."/>
            <person name="Zhao Z."/>
            <person name="Zhou C."/>
            <person name="Zhu D."/>
            <person name="Lee S."/>
            <person name="Bess C."/>
            <person name="Blankenburg K."/>
            <person name="Forbes L."/>
            <person name="Fu Q."/>
            <person name="Gubbala S."/>
            <person name="Hirani K."/>
            <person name="Jayaseelan J.C."/>
            <person name="Lara F."/>
            <person name="Munidasa M."/>
            <person name="Palculict T."/>
            <person name="Patil S."/>
            <person name="Pu L.-L."/>
            <person name="Saada N."/>
            <person name="Tang L."/>
            <person name="Weissenberger G."/>
            <person name="Zhu Y."/>
            <person name="Hemphill L."/>
            <person name="Shang Y."/>
            <person name="Youmans B."/>
            <person name="Ayvaz T."/>
            <person name="Ross M."/>
            <person name="Santibanez J."/>
            <person name="Aqrawi P."/>
            <person name="Gross S."/>
            <person name="Joshi V."/>
            <person name="Fowler G."/>
            <person name="Nazareth L."/>
            <person name="Reid J."/>
            <person name="Worley K."/>
            <person name="Petrosino J."/>
            <person name="Highlander S."/>
            <person name="Gibbs R."/>
        </authorList>
    </citation>
    <scope>NUCLEOTIDE SEQUENCE [LARGE SCALE GENOMIC DNA]</scope>
    <source>
        <strain evidence="2 3">ATCC 49124</strain>
    </source>
</reference>
<evidence type="ECO:0000313" key="3">
    <source>
        <dbReference type="Proteomes" id="UP000003697"/>
    </source>
</evidence>
<organism evidence="2 3">
    <name type="scientific">Streptococcus vestibularis ATCC 49124</name>
    <dbReference type="NCBI Taxonomy" id="889206"/>
    <lineage>
        <taxon>Bacteria</taxon>
        <taxon>Bacillati</taxon>
        <taxon>Bacillota</taxon>
        <taxon>Bacilli</taxon>
        <taxon>Lactobacillales</taxon>
        <taxon>Streptococcaceae</taxon>
        <taxon>Streptococcus</taxon>
    </lineage>
</organism>
<proteinExistence type="predicted"/>
<dbReference type="EMBL" id="AEVI01000032">
    <property type="protein sequence ID" value="EFX96307.1"/>
    <property type="molecule type" value="Genomic_DNA"/>
</dbReference>
<evidence type="ECO:0000313" key="2">
    <source>
        <dbReference type="EMBL" id="EFX96307.1"/>
    </source>
</evidence>
<feature type="region of interest" description="Disordered" evidence="1">
    <location>
        <begin position="41"/>
        <end position="61"/>
    </location>
</feature>
<name>A0ABN0CHC4_STRVE</name>
<sequence>MKFLKRHAYALLFTLFLMGANVYSLLKVFVIPSAVSTVSANTTSSSTASSTASTSTGKVTKTDTTYKDDNMDIKITTGKTSDTTYHVADIKLSSADYLKTALAQNTYGTNITETTSSMPSKTMQSLPSMVTTTELISRAM</sequence>
<accession>A0ABN0CHC4</accession>
<dbReference type="Proteomes" id="UP000003697">
    <property type="component" value="Unassembled WGS sequence"/>
</dbReference>